<dbReference type="SUPFAM" id="SSF52096">
    <property type="entry name" value="ClpP/crotonase"/>
    <property type="match status" value="1"/>
</dbReference>
<comment type="caution">
    <text evidence="2">The sequence shown here is derived from an EMBL/GenBank/DDBJ whole genome shotgun (WGS) entry which is preliminary data.</text>
</comment>
<comment type="similarity">
    <text evidence="1">Belongs to the enoyl-CoA hydratase/isomerase family.</text>
</comment>
<accession>A0A368C488</accession>
<protein>
    <submittedName>
        <fullName evidence="2">Enoyl-CoA hydratase</fullName>
    </submittedName>
</protein>
<dbReference type="CDD" id="cd06558">
    <property type="entry name" value="crotonase-like"/>
    <property type="match status" value="1"/>
</dbReference>
<gene>
    <name evidence="2" type="ORF">DBW92_03350</name>
</gene>
<sequence>MMSEKLSLEGLNFEATKVDINKNILTLTLNRPEKKNALNNVMMNEINYALAYAKQERSIRVVIIAAAGDIFCAGADLRRQKSESNVPRLKDADDISLALRHLYKPVICKIQGSVLAGALLMVTNSTHAVAVKDAQFSAPEIKRGLWPFMVMAGLFRVMPKRAGLDFIMRGQPIDADKAEKWGLINKSVEASKLDDSVNDLAEELASLAPQTMQFGLEAYEKQDSISFDNALPYLQEQIAKCFEGDDAKEGIAAFLEKREPNWDKRTKE</sequence>
<proteinExistence type="inferred from homology"/>
<dbReference type="InterPro" id="IPR001753">
    <property type="entry name" value="Enoyl-CoA_hydra/iso"/>
</dbReference>
<dbReference type="Proteomes" id="UP000252915">
    <property type="component" value="Unassembled WGS sequence"/>
</dbReference>
<dbReference type="Pfam" id="PF00378">
    <property type="entry name" value="ECH_1"/>
    <property type="match status" value="1"/>
</dbReference>
<dbReference type="AlphaFoldDB" id="A0A368C488"/>
<evidence type="ECO:0000256" key="1">
    <source>
        <dbReference type="ARBA" id="ARBA00005254"/>
    </source>
</evidence>
<dbReference type="GO" id="GO:0003824">
    <property type="term" value="F:catalytic activity"/>
    <property type="evidence" value="ECO:0007669"/>
    <property type="project" value="UniProtKB-ARBA"/>
</dbReference>
<reference evidence="2 3" key="1">
    <citation type="journal article" date="2018" name="Microbiome">
        <title>Fine metagenomic profile of the Mediterranean stratified and mixed water columns revealed by assembly and recruitment.</title>
        <authorList>
            <person name="Haro-Moreno J.M."/>
            <person name="Lopez-Perez M."/>
            <person name="De La Torre J.R."/>
            <person name="Picazo A."/>
            <person name="Camacho A."/>
            <person name="Rodriguez-Valera F."/>
        </authorList>
    </citation>
    <scope>NUCLEOTIDE SEQUENCE [LARGE SCALE GENOMIC DNA]</scope>
    <source>
        <strain evidence="2">MED-G78</strain>
    </source>
</reference>
<organism evidence="2 3">
    <name type="scientific">SAR86 cluster bacterium</name>
    <dbReference type="NCBI Taxonomy" id="2030880"/>
    <lineage>
        <taxon>Bacteria</taxon>
        <taxon>Pseudomonadati</taxon>
        <taxon>Pseudomonadota</taxon>
        <taxon>Gammaproteobacteria</taxon>
        <taxon>SAR86 cluster</taxon>
    </lineage>
</organism>
<dbReference type="InterPro" id="IPR051683">
    <property type="entry name" value="Enoyl-CoA_Hydratase/Isomerase"/>
</dbReference>
<evidence type="ECO:0000313" key="2">
    <source>
        <dbReference type="EMBL" id="RCL44390.1"/>
    </source>
</evidence>
<dbReference type="Gene3D" id="3.90.226.10">
    <property type="entry name" value="2-enoyl-CoA Hydratase, Chain A, domain 1"/>
    <property type="match status" value="1"/>
</dbReference>
<name>A0A368C488_9GAMM</name>
<dbReference type="PANTHER" id="PTHR42964:SF1">
    <property type="entry name" value="POLYKETIDE BIOSYNTHESIS ENOYL-COA HYDRATASE PKSH-RELATED"/>
    <property type="match status" value="1"/>
</dbReference>
<dbReference type="EMBL" id="QOPI01000017">
    <property type="protein sequence ID" value="RCL44390.1"/>
    <property type="molecule type" value="Genomic_DNA"/>
</dbReference>
<dbReference type="PANTHER" id="PTHR42964">
    <property type="entry name" value="ENOYL-COA HYDRATASE"/>
    <property type="match status" value="1"/>
</dbReference>
<dbReference type="GO" id="GO:0008300">
    <property type="term" value="P:isoprenoid catabolic process"/>
    <property type="evidence" value="ECO:0007669"/>
    <property type="project" value="TreeGrafter"/>
</dbReference>
<evidence type="ECO:0000313" key="3">
    <source>
        <dbReference type="Proteomes" id="UP000252915"/>
    </source>
</evidence>
<dbReference type="InterPro" id="IPR029045">
    <property type="entry name" value="ClpP/crotonase-like_dom_sf"/>
</dbReference>